<sequence>MVIYYLQQSVKISEEKNRNMEEKFKREKEKLRQFGDFVSETTIKVISYIKGIFQQEDQQLIRSLINNLEKQSLDTIKNKPVATRGYSPTYLQEVAKNVKEKVKEFESERKYALKKKFTVDLLLYVFDRAGTWLSESHEKFNKKNDVRTHLESKRDPYYNIFRSFCEGNSSAVVLGELKKKTA</sequence>
<dbReference type="GeneTree" id="ENSGT00940000154393"/>
<dbReference type="PANTHER" id="PTHR14819">
    <property type="entry name" value="GTP-BINDING"/>
    <property type="match status" value="1"/>
</dbReference>
<keyword evidence="2" id="KW-1185">Reference proteome</keyword>
<evidence type="ECO:0000313" key="2">
    <source>
        <dbReference type="Proteomes" id="UP000261420"/>
    </source>
</evidence>
<name>A0A3B4T2M1_SERDU</name>
<dbReference type="PANTHER" id="PTHR14819:SF5">
    <property type="entry name" value="INTERFERON-INDUCED VERY LARGE GTPASE 1"/>
    <property type="match status" value="1"/>
</dbReference>
<evidence type="ECO:0000313" key="1">
    <source>
        <dbReference type="Ensembl" id="ENSSDUP00000000244.1"/>
    </source>
</evidence>
<dbReference type="STRING" id="41447.ENSSDUP00000000244"/>
<reference evidence="1" key="2">
    <citation type="submission" date="2025-09" db="UniProtKB">
        <authorList>
            <consortium name="Ensembl"/>
        </authorList>
    </citation>
    <scope>IDENTIFICATION</scope>
</reference>
<dbReference type="InterPro" id="IPR052986">
    <property type="entry name" value="VLIG_GTPase"/>
</dbReference>
<dbReference type="AlphaFoldDB" id="A0A3B4T2M1"/>
<dbReference type="Proteomes" id="UP000261420">
    <property type="component" value="Unplaced"/>
</dbReference>
<reference evidence="1" key="1">
    <citation type="submission" date="2025-08" db="UniProtKB">
        <authorList>
            <consortium name="Ensembl"/>
        </authorList>
    </citation>
    <scope>IDENTIFICATION</scope>
</reference>
<accession>A0A3B4T2M1</accession>
<dbReference type="Ensembl" id="ENSSDUT00000000279.1">
    <property type="protein sequence ID" value="ENSSDUP00000000244.1"/>
    <property type="gene ID" value="ENSSDUG00000000254.1"/>
</dbReference>
<organism evidence="1 2">
    <name type="scientific">Seriola dumerili</name>
    <name type="common">Greater amberjack</name>
    <name type="synonym">Caranx dumerili</name>
    <dbReference type="NCBI Taxonomy" id="41447"/>
    <lineage>
        <taxon>Eukaryota</taxon>
        <taxon>Metazoa</taxon>
        <taxon>Chordata</taxon>
        <taxon>Craniata</taxon>
        <taxon>Vertebrata</taxon>
        <taxon>Euteleostomi</taxon>
        <taxon>Actinopterygii</taxon>
        <taxon>Neopterygii</taxon>
        <taxon>Teleostei</taxon>
        <taxon>Neoteleostei</taxon>
        <taxon>Acanthomorphata</taxon>
        <taxon>Carangaria</taxon>
        <taxon>Carangiformes</taxon>
        <taxon>Carangidae</taxon>
        <taxon>Seriola</taxon>
    </lineage>
</organism>
<protein>
    <submittedName>
        <fullName evidence="1">Uncharacterized protein</fullName>
    </submittedName>
</protein>
<proteinExistence type="predicted"/>